<feature type="transmembrane region" description="Helical" evidence="2">
    <location>
        <begin position="25"/>
        <end position="47"/>
    </location>
</feature>
<feature type="coiled-coil region" evidence="1">
    <location>
        <begin position="48"/>
        <end position="78"/>
    </location>
</feature>
<keyword evidence="2" id="KW-0472">Membrane</keyword>
<name>A0A1F6A7Y8_9BACT</name>
<dbReference type="Proteomes" id="UP000177092">
    <property type="component" value="Unassembled WGS sequence"/>
</dbReference>
<dbReference type="AlphaFoldDB" id="A0A1F6A7Y8"/>
<evidence type="ECO:0008006" key="5">
    <source>
        <dbReference type="Google" id="ProtNLM"/>
    </source>
</evidence>
<keyword evidence="2" id="KW-1133">Transmembrane helix</keyword>
<proteinExistence type="predicted"/>
<sequence length="190" mass="21276">MVKKSINLLIEKELDSLLVAKLKHYLPVAAAVCFILFIILFIVSITITKKNLAQYNTLKEEVNKIENKIDEKQNLEGVYTLSYSILKIINEITGNKVNFTPLLASVIKINSDDLSLTKAMSDDKGLVNFSISASSSAALNNLVSFLHEREDKDKIFSAIYAHRATRNTDGGYQISVSFKADESLYHEKTN</sequence>
<protein>
    <recommendedName>
        <fullName evidence="5">PilN domain-containing protein</fullName>
    </recommendedName>
</protein>
<gene>
    <name evidence="3" type="ORF">A3D03_04000</name>
</gene>
<keyword evidence="1" id="KW-0175">Coiled coil</keyword>
<organism evidence="3 4">
    <name type="scientific">Candidatus Gottesmanbacteria bacterium RIFCSPHIGHO2_02_FULL_40_13</name>
    <dbReference type="NCBI Taxonomy" id="1798384"/>
    <lineage>
        <taxon>Bacteria</taxon>
        <taxon>Candidatus Gottesmaniibacteriota</taxon>
    </lineage>
</organism>
<reference evidence="3 4" key="1">
    <citation type="journal article" date="2016" name="Nat. Commun.">
        <title>Thousands of microbial genomes shed light on interconnected biogeochemical processes in an aquifer system.</title>
        <authorList>
            <person name="Anantharaman K."/>
            <person name="Brown C.T."/>
            <person name="Hug L.A."/>
            <person name="Sharon I."/>
            <person name="Castelle C.J."/>
            <person name="Probst A.J."/>
            <person name="Thomas B.C."/>
            <person name="Singh A."/>
            <person name="Wilkins M.J."/>
            <person name="Karaoz U."/>
            <person name="Brodie E.L."/>
            <person name="Williams K.H."/>
            <person name="Hubbard S.S."/>
            <person name="Banfield J.F."/>
        </authorList>
    </citation>
    <scope>NUCLEOTIDE SEQUENCE [LARGE SCALE GENOMIC DNA]</scope>
</reference>
<evidence type="ECO:0000313" key="3">
    <source>
        <dbReference type="EMBL" id="OGG20815.1"/>
    </source>
</evidence>
<evidence type="ECO:0000256" key="1">
    <source>
        <dbReference type="SAM" id="Coils"/>
    </source>
</evidence>
<evidence type="ECO:0000313" key="4">
    <source>
        <dbReference type="Proteomes" id="UP000177092"/>
    </source>
</evidence>
<dbReference type="STRING" id="1798384.A3D03_04000"/>
<dbReference type="EMBL" id="MFJN01000034">
    <property type="protein sequence ID" value="OGG20815.1"/>
    <property type="molecule type" value="Genomic_DNA"/>
</dbReference>
<comment type="caution">
    <text evidence="3">The sequence shown here is derived from an EMBL/GenBank/DDBJ whole genome shotgun (WGS) entry which is preliminary data.</text>
</comment>
<evidence type="ECO:0000256" key="2">
    <source>
        <dbReference type="SAM" id="Phobius"/>
    </source>
</evidence>
<keyword evidence="2" id="KW-0812">Transmembrane</keyword>
<accession>A0A1F6A7Y8</accession>